<gene>
    <name evidence="2" type="ORF">BOO71_0006685</name>
</gene>
<evidence type="ECO:0000313" key="2">
    <source>
        <dbReference type="EMBL" id="OLV18158.1"/>
    </source>
</evidence>
<reference evidence="2 3" key="1">
    <citation type="submission" date="2017-01" db="EMBL/GenBank/DDBJ databases">
        <title>Genome Analysis of Deinococcus marmoris KOPRI26562.</title>
        <authorList>
            <person name="Kim J.H."/>
            <person name="Oh H.-M."/>
        </authorList>
    </citation>
    <scope>NUCLEOTIDE SEQUENCE [LARGE SCALE GENOMIC DNA]</scope>
    <source>
        <strain evidence="2 3">KOPRI26562</strain>
    </source>
</reference>
<evidence type="ECO:0000259" key="1">
    <source>
        <dbReference type="Pfam" id="PF21866"/>
    </source>
</evidence>
<proteinExistence type="predicted"/>
<protein>
    <recommendedName>
        <fullName evidence="1">DUF6915 domain-containing protein</fullName>
    </recommendedName>
</protein>
<dbReference type="RefSeq" id="WP_217694891.1">
    <property type="nucleotide sequence ID" value="NZ_MSTI01000075.1"/>
</dbReference>
<name>A0A1U7NZ14_9DEIO</name>
<dbReference type="Pfam" id="PF21866">
    <property type="entry name" value="DUF6915"/>
    <property type="match status" value="1"/>
</dbReference>
<dbReference type="Proteomes" id="UP000186607">
    <property type="component" value="Unassembled WGS sequence"/>
</dbReference>
<feature type="domain" description="DUF6915" evidence="1">
    <location>
        <begin position="11"/>
        <end position="113"/>
    </location>
</feature>
<accession>A0A1U7NZ14</accession>
<dbReference type="EMBL" id="MSTI01000075">
    <property type="protein sequence ID" value="OLV18158.1"/>
    <property type="molecule type" value="Genomic_DNA"/>
</dbReference>
<dbReference type="AlphaFoldDB" id="A0A1U7NZ14"/>
<evidence type="ECO:0000313" key="3">
    <source>
        <dbReference type="Proteomes" id="UP000186607"/>
    </source>
</evidence>
<keyword evidence="3" id="KW-1185">Reference proteome</keyword>
<comment type="caution">
    <text evidence="2">The sequence shown here is derived from an EMBL/GenBank/DDBJ whole genome shotgun (WGS) entry which is preliminary data.</text>
</comment>
<sequence>MSGLRDTAAVAHPYHHAVSSSKKFGGQPEEFLPIHAWFDQTKAHLPDVRHRAVLHSSLGIFLCEQVFGPTLELSTGKRIPVRLIGEQHVMEDMGGVIPTVQDWLGELPLRPWMVRGARDLSEGDGP</sequence>
<dbReference type="InterPro" id="IPR054061">
    <property type="entry name" value="DUF6915"/>
</dbReference>
<dbReference type="STRING" id="249408.BOO71_0006685"/>
<organism evidence="2 3">
    <name type="scientific">Deinococcus marmoris</name>
    <dbReference type="NCBI Taxonomy" id="249408"/>
    <lineage>
        <taxon>Bacteria</taxon>
        <taxon>Thermotogati</taxon>
        <taxon>Deinococcota</taxon>
        <taxon>Deinococci</taxon>
        <taxon>Deinococcales</taxon>
        <taxon>Deinococcaceae</taxon>
        <taxon>Deinococcus</taxon>
    </lineage>
</organism>